<dbReference type="InterPro" id="IPR012951">
    <property type="entry name" value="BBE"/>
</dbReference>
<dbReference type="GO" id="GO:0071949">
    <property type="term" value="F:FAD binding"/>
    <property type="evidence" value="ECO:0007669"/>
    <property type="project" value="InterPro"/>
</dbReference>
<dbReference type="Pfam" id="PF01565">
    <property type="entry name" value="FAD_binding_4"/>
    <property type="match status" value="1"/>
</dbReference>
<evidence type="ECO:0000313" key="11">
    <source>
        <dbReference type="Proteomes" id="UP001237642"/>
    </source>
</evidence>
<keyword evidence="11" id="KW-1185">Reference proteome</keyword>
<dbReference type="Gene3D" id="3.30.43.10">
    <property type="entry name" value="Uridine Diphospho-n-acetylenolpyruvylglucosamine Reductase, domain 2"/>
    <property type="match status" value="1"/>
</dbReference>
<dbReference type="SUPFAM" id="SSF56176">
    <property type="entry name" value="FAD-binding/transporter-associated domain-like"/>
    <property type="match status" value="1"/>
</dbReference>
<protein>
    <submittedName>
        <fullName evidence="10">Berberine bridge enzyme-like 18</fullName>
    </submittedName>
</protein>
<dbReference type="InterPro" id="IPR006094">
    <property type="entry name" value="Oxid_FAD_bind_N"/>
</dbReference>
<evidence type="ECO:0000256" key="6">
    <source>
        <dbReference type="ARBA" id="ARBA00023157"/>
    </source>
</evidence>
<dbReference type="GO" id="GO:0016491">
    <property type="term" value="F:oxidoreductase activity"/>
    <property type="evidence" value="ECO:0007669"/>
    <property type="project" value="InterPro"/>
</dbReference>
<feature type="signal peptide" evidence="8">
    <location>
        <begin position="1"/>
        <end position="25"/>
    </location>
</feature>
<keyword evidence="3" id="KW-0285">Flavoprotein</keyword>
<gene>
    <name evidence="10" type="ORF">POM88_002027</name>
</gene>
<evidence type="ECO:0000259" key="9">
    <source>
        <dbReference type="PROSITE" id="PS51387"/>
    </source>
</evidence>
<dbReference type="PANTHER" id="PTHR32448">
    <property type="entry name" value="OS08G0158400 PROTEIN"/>
    <property type="match status" value="1"/>
</dbReference>
<dbReference type="PROSITE" id="PS51387">
    <property type="entry name" value="FAD_PCMH"/>
    <property type="match status" value="1"/>
</dbReference>
<reference evidence="10" key="2">
    <citation type="submission" date="2023-05" db="EMBL/GenBank/DDBJ databases">
        <authorList>
            <person name="Schelkunov M.I."/>
        </authorList>
    </citation>
    <scope>NUCLEOTIDE SEQUENCE</scope>
    <source>
        <strain evidence="10">Hsosn_3</strain>
        <tissue evidence="10">Leaf</tissue>
    </source>
</reference>
<comment type="similarity">
    <text evidence="2">Belongs to the oxygen-dependent FAD-linked oxidoreductase family.</text>
</comment>
<evidence type="ECO:0000256" key="3">
    <source>
        <dbReference type="ARBA" id="ARBA00022630"/>
    </source>
</evidence>
<comment type="cofactor">
    <cofactor evidence="1">
        <name>FAD</name>
        <dbReference type="ChEBI" id="CHEBI:57692"/>
    </cofactor>
</comment>
<comment type="caution">
    <text evidence="10">The sequence shown here is derived from an EMBL/GenBank/DDBJ whole genome shotgun (WGS) entry which is preliminary data.</text>
</comment>
<evidence type="ECO:0000256" key="4">
    <source>
        <dbReference type="ARBA" id="ARBA00022729"/>
    </source>
</evidence>
<dbReference type="AlphaFoldDB" id="A0AAD8NAW8"/>
<dbReference type="InterPro" id="IPR016166">
    <property type="entry name" value="FAD-bd_PCMH"/>
</dbReference>
<proteinExistence type="inferred from homology"/>
<reference evidence="10" key="1">
    <citation type="submission" date="2023-02" db="EMBL/GenBank/DDBJ databases">
        <title>Genome of toxic invasive species Heracleum sosnowskyi carries increased number of genes despite the absence of recent whole-genome duplications.</title>
        <authorList>
            <person name="Schelkunov M."/>
            <person name="Shtratnikova V."/>
            <person name="Makarenko M."/>
            <person name="Klepikova A."/>
            <person name="Omelchenko D."/>
            <person name="Novikova G."/>
            <person name="Obukhova E."/>
            <person name="Bogdanov V."/>
            <person name="Penin A."/>
            <person name="Logacheva M."/>
        </authorList>
    </citation>
    <scope>NUCLEOTIDE SEQUENCE</scope>
    <source>
        <strain evidence="10">Hsosn_3</strain>
        <tissue evidence="10">Leaf</tissue>
    </source>
</reference>
<dbReference type="EMBL" id="JAUIZM010000001">
    <property type="protein sequence ID" value="KAK1402422.1"/>
    <property type="molecule type" value="Genomic_DNA"/>
</dbReference>
<evidence type="ECO:0000256" key="2">
    <source>
        <dbReference type="ARBA" id="ARBA00005466"/>
    </source>
</evidence>
<accession>A0AAD8NAW8</accession>
<keyword evidence="6" id="KW-1015">Disulfide bond</keyword>
<evidence type="ECO:0000256" key="1">
    <source>
        <dbReference type="ARBA" id="ARBA00001974"/>
    </source>
</evidence>
<dbReference type="InterPro" id="IPR016167">
    <property type="entry name" value="FAD-bd_PCMH_sub1"/>
</dbReference>
<dbReference type="FunFam" id="3.30.43.10:FF:000004">
    <property type="entry name" value="Berberine bridge enzyme-like 15"/>
    <property type="match status" value="1"/>
</dbReference>
<dbReference type="Proteomes" id="UP001237642">
    <property type="component" value="Unassembled WGS sequence"/>
</dbReference>
<organism evidence="10 11">
    <name type="scientific">Heracleum sosnowskyi</name>
    <dbReference type="NCBI Taxonomy" id="360622"/>
    <lineage>
        <taxon>Eukaryota</taxon>
        <taxon>Viridiplantae</taxon>
        <taxon>Streptophyta</taxon>
        <taxon>Embryophyta</taxon>
        <taxon>Tracheophyta</taxon>
        <taxon>Spermatophyta</taxon>
        <taxon>Magnoliopsida</taxon>
        <taxon>eudicotyledons</taxon>
        <taxon>Gunneridae</taxon>
        <taxon>Pentapetalae</taxon>
        <taxon>asterids</taxon>
        <taxon>campanulids</taxon>
        <taxon>Apiales</taxon>
        <taxon>Apiaceae</taxon>
        <taxon>Apioideae</taxon>
        <taxon>apioid superclade</taxon>
        <taxon>Tordylieae</taxon>
        <taxon>Tordyliinae</taxon>
        <taxon>Heracleum</taxon>
    </lineage>
</organism>
<evidence type="ECO:0000256" key="8">
    <source>
        <dbReference type="SAM" id="SignalP"/>
    </source>
</evidence>
<evidence type="ECO:0000256" key="7">
    <source>
        <dbReference type="ARBA" id="ARBA00023180"/>
    </source>
</evidence>
<sequence length="530" mass="58903">MKFRSFCCLQISLAILFLLSVDSAAQRNQDFLQCLTINSHSNSSIAKVIFTPSNSSYTNVLQAAIQNLRFSSPSTPKPRVIVTPVDASQIQNVIYCSKKYGMEIRIRSGGHDFEGLSYVSQVPFVLLDMINLRSIDVDATSATAWVGAGATLGELYYGISQKSKTLGFGAGLWSNVGITGFLSGGGYGMMRRKYGLAADNVIDARMIDVNGKILDRKSMGEDLFWAIRGGGGSSFGVILSWKINLAPVPNLVTVFRVTRTLEQNATNIFHRFQVAAPQFPKDLDIRCYISSVLSNSSPRADKRTVSIIFESLFLGRASTLLQVMQQNFPELGLVREDCSEVSWIRSTPFFSNLSVTTSPEILINRNALPKSPFKGTSDFVQQPIPIDGLNGLWDILYKVAPSSATLQITPWGGRMYEISESAIPFPHRAGNLYMINMGVILDTDVTARLQWMQSLYQYFTPYVSKSPRAAYVNYNDLDFGVNNQQGKTTYAVASRWGKKYFKNNFDRLIKVKSKVDPGNFFKHEQSIPPL</sequence>
<dbReference type="InterPro" id="IPR036318">
    <property type="entry name" value="FAD-bd_PCMH-like_sf"/>
</dbReference>
<keyword evidence="7" id="KW-0325">Glycoprotein</keyword>
<dbReference type="InterPro" id="IPR016169">
    <property type="entry name" value="FAD-bd_PCMH_sub2"/>
</dbReference>
<dbReference type="Gene3D" id="3.40.462.20">
    <property type="match status" value="1"/>
</dbReference>
<feature type="chain" id="PRO_5042175997" evidence="8">
    <location>
        <begin position="26"/>
        <end position="530"/>
    </location>
</feature>
<keyword evidence="4 8" id="KW-0732">Signal</keyword>
<name>A0AAD8NAW8_9APIA</name>
<feature type="domain" description="FAD-binding PCMH-type" evidence="9">
    <location>
        <begin position="74"/>
        <end position="248"/>
    </location>
</feature>
<evidence type="ECO:0000313" key="10">
    <source>
        <dbReference type="EMBL" id="KAK1402422.1"/>
    </source>
</evidence>
<dbReference type="Gene3D" id="3.30.465.10">
    <property type="match status" value="1"/>
</dbReference>
<dbReference type="Pfam" id="PF08031">
    <property type="entry name" value="BBE"/>
    <property type="match status" value="1"/>
</dbReference>
<keyword evidence="5" id="KW-0274">FAD</keyword>
<evidence type="ECO:0000256" key="5">
    <source>
        <dbReference type="ARBA" id="ARBA00022827"/>
    </source>
</evidence>